<reference evidence="2 3" key="1">
    <citation type="journal article" date="2014" name="Genome Announc.">
        <title>Draft Genome Sequence of the Boron-Tolerant and Moderately Halotolerant Bacterium Gracilibacillus boraciitolerans JCM 21714T.</title>
        <authorList>
            <person name="Ahmed I."/>
            <person name="Oshima K."/>
            <person name="Suda W."/>
            <person name="Kitamura K."/>
            <person name="Iida T."/>
            <person name="Ohmori Y."/>
            <person name="Fujiwara T."/>
            <person name="Hattori M."/>
            <person name="Ohkuma M."/>
        </authorList>
    </citation>
    <scope>NUCLEOTIDE SEQUENCE [LARGE SCALE GENOMIC DNA]</scope>
    <source>
        <strain evidence="2 3">JCM 21714</strain>
    </source>
</reference>
<keyword evidence="2" id="KW-0413">Isomerase</keyword>
<dbReference type="SUPFAM" id="SSF51658">
    <property type="entry name" value="Xylose isomerase-like"/>
    <property type="match status" value="1"/>
</dbReference>
<keyword evidence="3" id="KW-1185">Reference proteome</keyword>
<dbReference type="Pfam" id="PF01261">
    <property type="entry name" value="AP_endonuc_2"/>
    <property type="match status" value="1"/>
</dbReference>
<gene>
    <name evidence="2" type="ORF">JCM21714_4256</name>
</gene>
<evidence type="ECO:0000259" key="1">
    <source>
        <dbReference type="Pfam" id="PF01261"/>
    </source>
</evidence>
<dbReference type="AlphaFoldDB" id="W4VNU4"/>
<feature type="domain" description="Xylose isomerase-like TIM barrel" evidence="1">
    <location>
        <begin position="13"/>
        <end position="149"/>
    </location>
</feature>
<dbReference type="STRING" id="1298598.JCM21714_4256"/>
<name>W4VNU4_9BACI</name>
<dbReference type="InterPro" id="IPR036237">
    <property type="entry name" value="Xyl_isomerase-like_sf"/>
</dbReference>
<sequence>MANDGFDYSFQLNYQEAWEMQVEAIREVAQKNPNSNISIEYKPYQPRAFTLFSDIGTTLLGIEDINCDNVGITLDLCHMLMKKENPALSLALAQSRNKLMGIHVNDGYQDNDDGMMLSSVHFIQTLEFIYYLKKYDYNGLIYFDTFPIREDPIKECEMNIKVFKLMNELIDQLGLDHIDNIVKNKDSLESQNILLSILNTVTKEKAKIS</sequence>
<dbReference type="EMBL" id="BAVS01000037">
    <property type="protein sequence ID" value="GAE95050.1"/>
    <property type="molecule type" value="Genomic_DNA"/>
</dbReference>
<protein>
    <submittedName>
        <fullName evidence="2">Pentose isomerase</fullName>
    </submittedName>
</protein>
<dbReference type="Gene3D" id="3.20.20.150">
    <property type="entry name" value="Divalent-metal-dependent TIM barrel enzymes"/>
    <property type="match status" value="1"/>
</dbReference>
<evidence type="ECO:0000313" key="2">
    <source>
        <dbReference type="EMBL" id="GAE95050.1"/>
    </source>
</evidence>
<evidence type="ECO:0000313" key="3">
    <source>
        <dbReference type="Proteomes" id="UP000019102"/>
    </source>
</evidence>
<dbReference type="GO" id="GO:0016853">
    <property type="term" value="F:isomerase activity"/>
    <property type="evidence" value="ECO:0007669"/>
    <property type="project" value="UniProtKB-KW"/>
</dbReference>
<dbReference type="InterPro" id="IPR013022">
    <property type="entry name" value="Xyl_isomerase-like_TIM-brl"/>
</dbReference>
<dbReference type="Proteomes" id="UP000019102">
    <property type="component" value="Unassembled WGS sequence"/>
</dbReference>
<organism evidence="2 3">
    <name type="scientific">Gracilibacillus boraciitolerans JCM 21714</name>
    <dbReference type="NCBI Taxonomy" id="1298598"/>
    <lineage>
        <taxon>Bacteria</taxon>
        <taxon>Bacillati</taxon>
        <taxon>Bacillota</taxon>
        <taxon>Bacilli</taxon>
        <taxon>Bacillales</taxon>
        <taxon>Bacillaceae</taxon>
        <taxon>Gracilibacillus</taxon>
    </lineage>
</organism>
<comment type="caution">
    <text evidence="2">The sequence shown here is derived from an EMBL/GenBank/DDBJ whole genome shotgun (WGS) entry which is preliminary data.</text>
</comment>
<accession>W4VNU4</accession>
<dbReference type="eggNOG" id="COG1082">
    <property type="taxonomic scope" value="Bacteria"/>
</dbReference>
<proteinExistence type="predicted"/>